<dbReference type="PROSITE" id="PS50885">
    <property type="entry name" value="HAMP"/>
    <property type="match status" value="1"/>
</dbReference>
<accession>A0A1G6K715</accession>
<dbReference type="Pfam" id="PF00512">
    <property type="entry name" value="HisKA"/>
    <property type="match status" value="1"/>
</dbReference>
<evidence type="ECO:0000256" key="4">
    <source>
        <dbReference type="ARBA" id="ARBA00012438"/>
    </source>
</evidence>
<evidence type="ECO:0000259" key="17">
    <source>
        <dbReference type="PROSITE" id="PS50885"/>
    </source>
</evidence>
<dbReference type="GO" id="GO:0000155">
    <property type="term" value="F:phosphorelay sensor kinase activity"/>
    <property type="evidence" value="ECO:0007669"/>
    <property type="project" value="InterPro"/>
</dbReference>
<dbReference type="FunFam" id="1.10.287.130:FF:000008">
    <property type="entry name" value="Two-component sensor histidine kinase"/>
    <property type="match status" value="1"/>
</dbReference>
<dbReference type="SMART" id="SM00387">
    <property type="entry name" value="HATPase_c"/>
    <property type="match status" value="1"/>
</dbReference>
<keyword evidence="19" id="KW-1185">Reference proteome</keyword>
<dbReference type="PANTHER" id="PTHR45528">
    <property type="entry name" value="SENSOR HISTIDINE KINASE CPXA"/>
    <property type="match status" value="1"/>
</dbReference>
<comment type="catalytic activity">
    <reaction evidence="1">
        <text>ATP + protein L-histidine = ADP + protein N-phospho-L-histidine.</text>
        <dbReference type="EC" id="2.7.13.3"/>
    </reaction>
</comment>
<evidence type="ECO:0000256" key="9">
    <source>
        <dbReference type="ARBA" id="ARBA00022741"/>
    </source>
</evidence>
<dbReference type="PROSITE" id="PS50109">
    <property type="entry name" value="HIS_KIN"/>
    <property type="match status" value="1"/>
</dbReference>
<dbReference type="SMART" id="SM00388">
    <property type="entry name" value="HisKA"/>
    <property type="match status" value="1"/>
</dbReference>
<evidence type="ECO:0000256" key="12">
    <source>
        <dbReference type="ARBA" id="ARBA00022989"/>
    </source>
</evidence>
<dbReference type="InterPro" id="IPR003594">
    <property type="entry name" value="HATPase_dom"/>
</dbReference>
<dbReference type="Gene3D" id="6.10.340.10">
    <property type="match status" value="1"/>
</dbReference>
<dbReference type="InterPro" id="IPR005467">
    <property type="entry name" value="His_kinase_dom"/>
</dbReference>
<dbReference type="Proteomes" id="UP000199322">
    <property type="component" value="Unassembled WGS sequence"/>
</dbReference>
<proteinExistence type="predicted"/>
<evidence type="ECO:0000256" key="3">
    <source>
        <dbReference type="ARBA" id="ARBA00004236"/>
    </source>
</evidence>
<dbReference type="SUPFAM" id="SSF55874">
    <property type="entry name" value="ATPase domain of HSP90 chaperone/DNA topoisomerase II/histidine kinase"/>
    <property type="match status" value="1"/>
</dbReference>
<dbReference type="GO" id="GO:0005886">
    <property type="term" value="C:plasma membrane"/>
    <property type="evidence" value="ECO:0007669"/>
    <property type="project" value="UniProtKB-SubCell"/>
</dbReference>
<keyword evidence="9" id="KW-0547">Nucleotide-binding</keyword>
<keyword evidence="13" id="KW-0902">Two-component regulatory system</keyword>
<evidence type="ECO:0000256" key="13">
    <source>
        <dbReference type="ARBA" id="ARBA00023012"/>
    </source>
</evidence>
<keyword evidence="6" id="KW-0597">Phosphoprotein</keyword>
<dbReference type="Pfam" id="PF02518">
    <property type="entry name" value="HATPase_c"/>
    <property type="match status" value="1"/>
</dbReference>
<dbReference type="InterPro" id="IPR036890">
    <property type="entry name" value="HATPase_C_sf"/>
</dbReference>
<evidence type="ECO:0000256" key="11">
    <source>
        <dbReference type="ARBA" id="ARBA00022840"/>
    </source>
</evidence>
<protein>
    <recommendedName>
        <fullName evidence="4">histidine kinase</fullName>
        <ecNumber evidence="4">2.7.13.3</ecNumber>
    </recommendedName>
</protein>
<dbReference type="InterPro" id="IPR003660">
    <property type="entry name" value="HAMP_dom"/>
</dbReference>
<keyword evidence="8 15" id="KW-0812">Transmembrane</keyword>
<keyword evidence="5" id="KW-1003">Cell membrane</keyword>
<evidence type="ECO:0000256" key="5">
    <source>
        <dbReference type="ARBA" id="ARBA00022475"/>
    </source>
</evidence>
<dbReference type="CDD" id="cd06225">
    <property type="entry name" value="HAMP"/>
    <property type="match status" value="1"/>
</dbReference>
<dbReference type="Gene3D" id="3.30.565.10">
    <property type="entry name" value="Histidine kinase-like ATPase, C-terminal domain"/>
    <property type="match status" value="1"/>
</dbReference>
<dbReference type="InterPro" id="IPR036097">
    <property type="entry name" value="HisK_dim/P_sf"/>
</dbReference>
<evidence type="ECO:0000256" key="14">
    <source>
        <dbReference type="ARBA" id="ARBA00023136"/>
    </source>
</evidence>
<name>A0A1G6K715_9BACT</name>
<evidence type="ECO:0000256" key="6">
    <source>
        <dbReference type="ARBA" id="ARBA00022553"/>
    </source>
</evidence>
<dbReference type="InterPro" id="IPR003661">
    <property type="entry name" value="HisK_dim/P_dom"/>
</dbReference>
<evidence type="ECO:0000256" key="15">
    <source>
        <dbReference type="SAM" id="Phobius"/>
    </source>
</evidence>
<keyword evidence="7" id="KW-0808">Transferase</keyword>
<feature type="domain" description="Histidine kinase" evidence="16">
    <location>
        <begin position="248"/>
        <end position="463"/>
    </location>
</feature>
<feature type="transmembrane region" description="Helical" evidence="15">
    <location>
        <begin position="160"/>
        <end position="179"/>
    </location>
</feature>
<dbReference type="SUPFAM" id="SSF47384">
    <property type="entry name" value="Homodimeric domain of signal transducing histidine kinase"/>
    <property type="match status" value="1"/>
</dbReference>
<evidence type="ECO:0000256" key="8">
    <source>
        <dbReference type="ARBA" id="ARBA00022692"/>
    </source>
</evidence>
<dbReference type="GO" id="GO:0005524">
    <property type="term" value="F:ATP binding"/>
    <property type="evidence" value="ECO:0007669"/>
    <property type="project" value="UniProtKB-KW"/>
</dbReference>
<keyword evidence="14 15" id="KW-0472">Membrane</keyword>
<evidence type="ECO:0000256" key="7">
    <source>
        <dbReference type="ARBA" id="ARBA00022679"/>
    </source>
</evidence>
<comment type="subcellular location">
    <subcellularLocation>
        <location evidence="3">Cell membrane</location>
    </subcellularLocation>
    <subcellularLocation>
        <location evidence="2">Membrane</location>
        <topology evidence="2">Multi-pass membrane protein</topology>
    </subcellularLocation>
</comment>
<evidence type="ECO:0000256" key="1">
    <source>
        <dbReference type="ARBA" id="ARBA00000085"/>
    </source>
</evidence>
<dbReference type="EMBL" id="FMYV01000002">
    <property type="protein sequence ID" value="SDC26126.1"/>
    <property type="molecule type" value="Genomic_DNA"/>
</dbReference>
<dbReference type="RefSeq" id="WP_143012937.1">
    <property type="nucleotide sequence ID" value="NZ_FMYV01000002.1"/>
</dbReference>
<evidence type="ECO:0000313" key="19">
    <source>
        <dbReference type="Proteomes" id="UP000199322"/>
    </source>
</evidence>
<evidence type="ECO:0000259" key="16">
    <source>
        <dbReference type="PROSITE" id="PS50109"/>
    </source>
</evidence>
<evidence type="ECO:0000256" key="2">
    <source>
        <dbReference type="ARBA" id="ARBA00004141"/>
    </source>
</evidence>
<dbReference type="EC" id="2.7.13.3" evidence="4"/>
<feature type="domain" description="HAMP" evidence="17">
    <location>
        <begin position="181"/>
        <end position="233"/>
    </location>
</feature>
<dbReference type="Pfam" id="PF00672">
    <property type="entry name" value="HAMP"/>
    <property type="match status" value="1"/>
</dbReference>
<keyword evidence="10" id="KW-0418">Kinase</keyword>
<dbReference type="PANTHER" id="PTHR45528:SF8">
    <property type="entry name" value="HISTIDINE KINASE"/>
    <property type="match status" value="1"/>
</dbReference>
<dbReference type="SMART" id="SM00304">
    <property type="entry name" value="HAMP"/>
    <property type="match status" value="1"/>
</dbReference>
<reference evidence="18 19" key="1">
    <citation type="submission" date="2016-10" db="EMBL/GenBank/DDBJ databases">
        <authorList>
            <person name="de Groot N.N."/>
        </authorList>
    </citation>
    <scope>NUCLEOTIDE SEQUENCE [LARGE SCALE GENOMIC DNA]</scope>
    <source>
        <strain evidence="18 19">WG14</strain>
    </source>
</reference>
<evidence type="ECO:0000313" key="18">
    <source>
        <dbReference type="EMBL" id="SDC26126.1"/>
    </source>
</evidence>
<dbReference type="CDD" id="cd00082">
    <property type="entry name" value="HisKA"/>
    <property type="match status" value="1"/>
</dbReference>
<dbReference type="AlphaFoldDB" id="A0A1G6K715"/>
<dbReference type="InterPro" id="IPR050398">
    <property type="entry name" value="HssS/ArlS-like"/>
</dbReference>
<keyword evidence="12 15" id="KW-1133">Transmembrane helix</keyword>
<evidence type="ECO:0000256" key="10">
    <source>
        <dbReference type="ARBA" id="ARBA00022777"/>
    </source>
</evidence>
<organism evidence="18 19">
    <name type="scientific">Geotoga petraea</name>
    <dbReference type="NCBI Taxonomy" id="28234"/>
    <lineage>
        <taxon>Bacteria</taxon>
        <taxon>Thermotogati</taxon>
        <taxon>Thermotogota</taxon>
        <taxon>Thermotogae</taxon>
        <taxon>Petrotogales</taxon>
        <taxon>Petrotogaceae</taxon>
        <taxon>Geotoga</taxon>
    </lineage>
</organism>
<dbReference type="STRING" id="28234.SAMN04488588_0744"/>
<sequence>MAFIISFCSAIIINIIFLSIYSKLTFEYRENSINKVLDNLELHTEKGQDLTEVLNDFVNNFDLGNGAIGIIDKEKNLIASNQSINNIAFDRFNFDEFNIENNNFLEFTFYNFKPDPPIRPAVRREQYIYIPFVVNNNQYYLIIDFEPGKTIGMLLNRDTMFFTSMIFSIIIFLIIFYLITNKKIKYINEISKEISKKSIGKLDHKIEIKGSDEIAEIAKNINYMSEEINHQIENERKAEKEKYELISNISHDLRTPLTSVIGYLDLINNANFEDENQLKEYSNIAHKKSIKIKELVDDLFEFTKYNNKDIKFSKMRVNLNDFIEQFIYEMADYEKKYNKKIKKHFNKEDVFVELDPQLYFRVFQNLCINAFKYSKDNSDIDIYVNENTKEIYITISNYINEGEDIDVDKIFNRFYKEDKSRNTNKGGSGLGLSIVKSILDIHQHEIIAEKIDNKISFKIIITK</sequence>
<keyword evidence="11" id="KW-0067">ATP-binding</keyword>
<gene>
    <name evidence="18" type="ORF">SAMN04488588_0744</name>
</gene>
<dbReference type="Gene3D" id="1.10.287.130">
    <property type="match status" value="1"/>
</dbReference>